<comment type="pathway">
    <text evidence="2">Secondary metabolite biosynthesis.</text>
</comment>
<keyword evidence="4 7" id="KW-0479">Metal-binding</keyword>
<evidence type="ECO:0000256" key="7">
    <source>
        <dbReference type="RuleBase" id="RU000461"/>
    </source>
</evidence>
<name>A0ABR1IZN7_9AGAR</name>
<keyword evidence="7" id="KW-0349">Heme</keyword>
<dbReference type="InterPro" id="IPR036396">
    <property type="entry name" value="Cyt_P450_sf"/>
</dbReference>
<dbReference type="PANTHER" id="PTHR24305">
    <property type="entry name" value="CYTOCHROME P450"/>
    <property type="match status" value="1"/>
</dbReference>
<gene>
    <name evidence="8" type="ORF">VKT23_015625</name>
</gene>
<keyword evidence="5 7" id="KW-0560">Oxidoreductase</keyword>
<reference evidence="8 9" key="1">
    <citation type="submission" date="2024-01" db="EMBL/GenBank/DDBJ databases">
        <title>A draft genome for the cacao thread blight pathogen Marasmiellus scandens.</title>
        <authorList>
            <person name="Baruah I.K."/>
            <person name="Leung J."/>
            <person name="Bukari Y."/>
            <person name="Amoako-Attah I."/>
            <person name="Meinhardt L.W."/>
            <person name="Bailey B.A."/>
            <person name="Cohen S.P."/>
        </authorList>
    </citation>
    <scope>NUCLEOTIDE SEQUENCE [LARGE SCALE GENOMIC DNA]</scope>
    <source>
        <strain evidence="8 9">GH-19</strain>
    </source>
</reference>
<comment type="similarity">
    <text evidence="3 7">Belongs to the cytochrome P450 family.</text>
</comment>
<accession>A0ABR1IZN7</accession>
<proteinExistence type="inferred from homology"/>
<dbReference type="InterPro" id="IPR001128">
    <property type="entry name" value="Cyt_P450"/>
</dbReference>
<evidence type="ECO:0000256" key="1">
    <source>
        <dbReference type="ARBA" id="ARBA00001971"/>
    </source>
</evidence>
<dbReference type="InterPro" id="IPR050121">
    <property type="entry name" value="Cytochrome_P450_monoxygenase"/>
</dbReference>
<dbReference type="PRINTS" id="PR00385">
    <property type="entry name" value="P450"/>
</dbReference>
<organism evidence="8 9">
    <name type="scientific">Marasmiellus scandens</name>
    <dbReference type="NCBI Taxonomy" id="2682957"/>
    <lineage>
        <taxon>Eukaryota</taxon>
        <taxon>Fungi</taxon>
        <taxon>Dikarya</taxon>
        <taxon>Basidiomycota</taxon>
        <taxon>Agaricomycotina</taxon>
        <taxon>Agaricomycetes</taxon>
        <taxon>Agaricomycetidae</taxon>
        <taxon>Agaricales</taxon>
        <taxon>Marasmiineae</taxon>
        <taxon>Omphalotaceae</taxon>
        <taxon>Marasmiellus</taxon>
    </lineage>
</organism>
<dbReference type="InterPro" id="IPR017972">
    <property type="entry name" value="Cyt_P450_CS"/>
</dbReference>
<evidence type="ECO:0000256" key="2">
    <source>
        <dbReference type="ARBA" id="ARBA00005179"/>
    </source>
</evidence>
<evidence type="ECO:0008006" key="10">
    <source>
        <dbReference type="Google" id="ProtNLM"/>
    </source>
</evidence>
<evidence type="ECO:0000313" key="9">
    <source>
        <dbReference type="Proteomes" id="UP001498398"/>
    </source>
</evidence>
<dbReference type="Proteomes" id="UP001498398">
    <property type="component" value="Unassembled WGS sequence"/>
</dbReference>
<evidence type="ECO:0000256" key="5">
    <source>
        <dbReference type="ARBA" id="ARBA00023002"/>
    </source>
</evidence>
<keyword evidence="7" id="KW-0503">Monooxygenase</keyword>
<evidence type="ECO:0000256" key="6">
    <source>
        <dbReference type="ARBA" id="ARBA00023004"/>
    </source>
</evidence>
<dbReference type="PRINTS" id="PR00465">
    <property type="entry name" value="EP450IV"/>
</dbReference>
<protein>
    <recommendedName>
        <fullName evidence="10">Cytochrome P450</fullName>
    </recommendedName>
</protein>
<sequence>MLSLPIDGELFLVLACISLAFVTRTLFKRVFNPLNRFPGPILARWTRYYMTYYDIVKDCAWIENLDELHRIYGMFLFALTVAPNELHFSDPQAYGDIYSVTSKVTKDWNMYRAMPFEDSMFVQTDPRQVAIRKSLIMPFFSRQTVLSQVEGTIRSTIDKLIHQLAQNHSPNQTPANLNYALRSTTFDIITTYCFAMTSDAVSHPRFHSDILLGMDTVLPFVPLAKHFDIVKLFIRHLPKWMTPFLAPSLQAAVKQISDVEGIVEKVLLDPDAADTSKRTIYHSLLDNAENGEFITKHGTMPLSKEWLRDEGIFLRFAGADTVSSTCVVGCRYLLAEPVVLRKLVEELDKAWPDKNERLKVEVLEKLPYFTAVLKESLRLSQGVTSPMTRIVGIGGATIAGHFVPEGTSVAIANSFVHLNPDIFPEPKHFSPERWLQPDSHNLEKYLVAFGKGPRSCLGIK</sequence>
<dbReference type="CDD" id="cd11062">
    <property type="entry name" value="CYP58-like"/>
    <property type="match status" value="1"/>
</dbReference>
<evidence type="ECO:0000313" key="8">
    <source>
        <dbReference type="EMBL" id="KAK7443452.1"/>
    </source>
</evidence>
<comment type="cofactor">
    <cofactor evidence="1">
        <name>heme</name>
        <dbReference type="ChEBI" id="CHEBI:30413"/>
    </cofactor>
</comment>
<dbReference type="PANTHER" id="PTHR24305:SF157">
    <property type="entry name" value="N-ACETYLTRYPTOPHAN 6-HYDROXYLASE IVOC-RELATED"/>
    <property type="match status" value="1"/>
</dbReference>
<evidence type="ECO:0000256" key="4">
    <source>
        <dbReference type="ARBA" id="ARBA00022723"/>
    </source>
</evidence>
<keyword evidence="9" id="KW-1185">Reference proteome</keyword>
<comment type="caution">
    <text evidence="8">The sequence shown here is derived from an EMBL/GenBank/DDBJ whole genome shotgun (WGS) entry which is preliminary data.</text>
</comment>
<dbReference type="InterPro" id="IPR002403">
    <property type="entry name" value="Cyt_P450_E_grp-IV"/>
</dbReference>
<evidence type="ECO:0000256" key="3">
    <source>
        <dbReference type="ARBA" id="ARBA00010617"/>
    </source>
</evidence>
<dbReference type="SUPFAM" id="SSF48264">
    <property type="entry name" value="Cytochrome P450"/>
    <property type="match status" value="1"/>
</dbReference>
<dbReference type="PROSITE" id="PS00086">
    <property type="entry name" value="CYTOCHROME_P450"/>
    <property type="match status" value="1"/>
</dbReference>
<dbReference type="Pfam" id="PF00067">
    <property type="entry name" value="p450"/>
    <property type="match status" value="1"/>
</dbReference>
<dbReference type="Gene3D" id="1.10.630.10">
    <property type="entry name" value="Cytochrome P450"/>
    <property type="match status" value="1"/>
</dbReference>
<keyword evidence="6 7" id="KW-0408">Iron</keyword>
<dbReference type="EMBL" id="JBANRG010000054">
    <property type="protein sequence ID" value="KAK7443452.1"/>
    <property type="molecule type" value="Genomic_DNA"/>
</dbReference>